<evidence type="ECO:0000313" key="3">
    <source>
        <dbReference type="EMBL" id="CAG5079608.1"/>
    </source>
</evidence>
<sequence>MKYSTAILTFFSSTSADLALARTRRQAPLDQGPRRYKQLTSQMEYYNSEFDERKYWAYGCQCLILGDRPMSDPGHGPPVDELDAVCKQYKDCQKCARMTFGDMCIGEFVEYGLRITGKGPQCRDEEGTCGRALCECDKQFAQNHVEKKDVFNADYHYFWTTIGFDYLEGSCESTPGPKPDPQCCNNPAGPYTLYNANTKQCCPNYQVKLSTETC</sequence>
<keyword evidence="4" id="KW-1185">Reference proteome</keyword>
<reference evidence="3 4" key="1">
    <citation type="submission" date="2021-04" db="EMBL/GenBank/DDBJ databases">
        <authorList>
            <person name="Bliznina A."/>
        </authorList>
    </citation>
    <scope>NUCLEOTIDE SEQUENCE [LARGE SCALE GENOMIC DNA]</scope>
</reference>
<evidence type="ECO:0000259" key="2">
    <source>
        <dbReference type="SMART" id="SM00085"/>
    </source>
</evidence>
<dbReference type="SMART" id="SM00085">
    <property type="entry name" value="PA2c"/>
    <property type="match status" value="1"/>
</dbReference>
<gene>
    <name evidence="3" type="ORF">OKIOD_LOCUS852</name>
</gene>
<dbReference type="Gene3D" id="1.20.90.10">
    <property type="entry name" value="Phospholipase A2 domain"/>
    <property type="match status" value="1"/>
</dbReference>
<evidence type="ECO:0000256" key="1">
    <source>
        <dbReference type="RuleBase" id="RU003654"/>
    </source>
</evidence>
<dbReference type="SUPFAM" id="SSF48619">
    <property type="entry name" value="Phospholipase A2, PLA2"/>
    <property type="match status" value="1"/>
</dbReference>
<evidence type="ECO:0000313" key="4">
    <source>
        <dbReference type="Proteomes" id="UP001158576"/>
    </source>
</evidence>
<dbReference type="Proteomes" id="UP001158576">
    <property type="component" value="Chromosome PAR"/>
</dbReference>
<dbReference type="Pfam" id="PF00068">
    <property type="entry name" value="Phospholip_A2_1"/>
    <property type="match status" value="1"/>
</dbReference>
<proteinExistence type="inferred from homology"/>
<feature type="domain" description="Phospholipase A2-like central" evidence="2">
    <location>
        <begin position="35"/>
        <end position="160"/>
    </location>
</feature>
<protein>
    <submittedName>
        <fullName evidence="3">Oidioi.mRNA.OKI2018_I69.PAR.g9294.t1.cds</fullName>
    </submittedName>
</protein>
<dbReference type="InterPro" id="IPR036444">
    <property type="entry name" value="PLipase_A2_dom_sf"/>
</dbReference>
<name>A0ABN7RK06_OIKDI</name>
<dbReference type="InterPro" id="IPR016090">
    <property type="entry name" value="PLA2-like_dom"/>
</dbReference>
<comment type="similarity">
    <text evidence="1">Belongs to the phospholipase A2 family.</text>
</comment>
<organism evidence="3 4">
    <name type="scientific">Oikopleura dioica</name>
    <name type="common">Tunicate</name>
    <dbReference type="NCBI Taxonomy" id="34765"/>
    <lineage>
        <taxon>Eukaryota</taxon>
        <taxon>Metazoa</taxon>
        <taxon>Chordata</taxon>
        <taxon>Tunicata</taxon>
        <taxon>Appendicularia</taxon>
        <taxon>Copelata</taxon>
        <taxon>Oikopleuridae</taxon>
        <taxon>Oikopleura</taxon>
    </lineage>
</organism>
<accession>A0ABN7RK06</accession>
<dbReference type="EMBL" id="OU015568">
    <property type="protein sequence ID" value="CAG5079608.1"/>
    <property type="molecule type" value="Genomic_DNA"/>
</dbReference>